<comment type="catalytic activity">
    <reaction evidence="7">
        <text>L-threonyl-[protein] + ATP = O-phospho-L-threonyl-[protein] + ADP + H(+)</text>
        <dbReference type="Rhea" id="RHEA:46608"/>
        <dbReference type="Rhea" id="RHEA-COMP:11060"/>
        <dbReference type="Rhea" id="RHEA-COMP:11605"/>
        <dbReference type="ChEBI" id="CHEBI:15378"/>
        <dbReference type="ChEBI" id="CHEBI:30013"/>
        <dbReference type="ChEBI" id="CHEBI:30616"/>
        <dbReference type="ChEBI" id="CHEBI:61977"/>
        <dbReference type="ChEBI" id="CHEBI:456216"/>
        <dbReference type="EC" id="2.7.11.1"/>
    </reaction>
</comment>
<dbReference type="VEuPathDB" id="TriTrypDB:TRSC58_04767"/>
<feature type="domain" description="PH" evidence="10">
    <location>
        <begin position="403"/>
        <end position="521"/>
    </location>
</feature>
<dbReference type="InterPro" id="IPR011993">
    <property type="entry name" value="PH-like_dom_sf"/>
</dbReference>
<evidence type="ECO:0000256" key="4">
    <source>
        <dbReference type="ARBA" id="ARBA00022741"/>
    </source>
</evidence>
<dbReference type="Proteomes" id="UP000031737">
    <property type="component" value="Unassembled WGS sequence"/>
</dbReference>
<dbReference type="SMART" id="SM00233">
    <property type="entry name" value="PH"/>
    <property type="match status" value="1"/>
</dbReference>
<gene>
    <name evidence="12" type="ORF">TRSC58_04767</name>
</gene>
<evidence type="ECO:0000256" key="2">
    <source>
        <dbReference type="ARBA" id="ARBA00022527"/>
    </source>
</evidence>
<organism evidence="12 13">
    <name type="scientific">Trypanosoma rangeli SC58</name>
    <dbReference type="NCBI Taxonomy" id="429131"/>
    <lineage>
        <taxon>Eukaryota</taxon>
        <taxon>Discoba</taxon>
        <taxon>Euglenozoa</taxon>
        <taxon>Kinetoplastea</taxon>
        <taxon>Metakinetoplastina</taxon>
        <taxon>Trypanosomatida</taxon>
        <taxon>Trypanosomatidae</taxon>
        <taxon>Trypanosoma</taxon>
        <taxon>Herpetosoma</taxon>
    </lineage>
</organism>
<keyword evidence="13" id="KW-1185">Reference proteome</keyword>
<dbReference type="PROSITE" id="PS00108">
    <property type="entry name" value="PROTEIN_KINASE_ST"/>
    <property type="match status" value="1"/>
</dbReference>
<keyword evidence="5 12" id="KW-0418">Kinase</keyword>
<evidence type="ECO:0000256" key="8">
    <source>
        <dbReference type="ARBA" id="ARBA00048679"/>
    </source>
</evidence>
<dbReference type="EMBL" id="AUPL01004767">
    <property type="protein sequence ID" value="ESL07542.1"/>
    <property type="molecule type" value="Genomic_DNA"/>
</dbReference>
<dbReference type="PANTHER" id="PTHR44899:SF3">
    <property type="entry name" value="SERINE_THREONINE-PROTEIN KINASE NEK1"/>
    <property type="match status" value="1"/>
</dbReference>
<dbReference type="Gene3D" id="1.10.510.10">
    <property type="entry name" value="Transferase(Phosphotransferase) domain 1"/>
    <property type="match status" value="1"/>
</dbReference>
<dbReference type="InterPro" id="IPR011009">
    <property type="entry name" value="Kinase-like_dom_sf"/>
</dbReference>
<dbReference type="CDD" id="cd00821">
    <property type="entry name" value="PH"/>
    <property type="match status" value="1"/>
</dbReference>
<dbReference type="Gene3D" id="2.30.29.30">
    <property type="entry name" value="Pleckstrin-homology domain (PH domain)/Phosphotyrosine-binding domain (PTB)"/>
    <property type="match status" value="1"/>
</dbReference>
<dbReference type="SUPFAM" id="SSF50729">
    <property type="entry name" value="PH domain-like"/>
    <property type="match status" value="1"/>
</dbReference>
<evidence type="ECO:0000256" key="3">
    <source>
        <dbReference type="ARBA" id="ARBA00022679"/>
    </source>
</evidence>
<keyword evidence="2 12" id="KW-0723">Serine/threonine-protein kinase</keyword>
<dbReference type="FunFam" id="1.10.510.10:FF:000535">
    <property type="entry name" value="Serine/threonine-protein kinase a"/>
    <property type="match status" value="1"/>
</dbReference>
<dbReference type="SUPFAM" id="SSF56112">
    <property type="entry name" value="Protein kinase-like (PK-like)"/>
    <property type="match status" value="1"/>
</dbReference>
<dbReference type="InterPro" id="IPR008271">
    <property type="entry name" value="Ser/Thr_kinase_AS"/>
</dbReference>
<dbReference type="GO" id="GO:0004674">
    <property type="term" value="F:protein serine/threonine kinase activity"/>
    <property type="evidence" value="ECO:0007669"/>
    <property type="project" value="UniProtKB-KW"/>
</dbReference>
<evidence type="ECO:0000313" key="12">
    <source>
        <dbReference type="EMBL" id="ESL07542.1"/>
    </source>
</evidence>
<name>A0A061J2M6_TRYRA</name>
<dbReference type="PROSITE" id="PS00107">
    <property type="entry name" value="PROTEIN_KINASE_ATP"/>
    <property type="match status" value="1"/>
</dbReference>
<protein>
    <recommendedName>
        <fullName evidence="1">non-specific serine/threonine protein kinase</fullName>
        <ecNumber evidence="1">2.7.11.1</ecNumber>
    </recommendedName>
</protein>
<dbReference type="InterPro" id="IPR000719">
    <property type="entry name" value="Prot_kinase_dom"/>
</dbReference>
<evidence type="ECO:0000256" key="6">
    <source>
        <dbReference type="ARBA" id="ARBA00022840"/>
    </source>
</evidence>
<evidence type="ECO:0000259" key="10">
    <source>
        <dbReference type="PROSITE" id="PS50003"/>
    </source>
</evidence>
<dbReference type="EC" id="2.7.11.1" evidence="1"/>
<feature type="domain" description="Protein kinase" evidence="11">
    <location>
        <begin position="64"/>
        <end position="334"/>
    </location>
</feature>
<evidence type="ECO:0000256" key="7">
    <source>
        <dbReference type="ARBA" id="ARBA00047899"/>
    </source>
</evidence>
<dbReference type="PROSITE" id="PS50003">
    <property type="entry name" value="PH_DOMAIN"/>
    <property type="match status" value="1"/>
</dbReference>
<comment type="caution">
    <text evidence="12">The sequence shown here is derived from an EMBL/GenBank/DDBJ whole genome shotgun (WGS) entry which is preliminary data.</text>
</comment>
<reference evidence="12 13" key="1">
    <citation type="submission" date="2013-07" db="EMBL/GenBank/DDBJ databases">
        <authorList>
            <person name="Stoco P.H."/>
            <person name="Wagner G."/>
            <person name="Gerber A."/>
            <person name="Zaha A."/>
            <person name="Thompson C."/>
            <person name="Bartholomeu D.C."/>
            <person name="Luckemeyer D.D."/>
            <person name="Bahia D."/>
            <person name="Loreto E."/>
            <person name="Prestes E.B."/>
            <person name="Lima F.M."/>
            <person name="Rodrigues-Luiz G."/>
            <person name="Vallejo G.A."/>
            <person name="Filho J.F."/>
            <person name="Monteiro K.M."/>
            <person name="Tyler K.M."/>
            <person name="de Almeida L.G."/>
            <person name="Ortiz M.F."/>
            <person name="Siervo M.A."/>
            <person name="de Moraes M.H."/>
            <person name="Cunha O.L."/>
            <person name="Mendonca-Neto R."/>
            <person name="Silva R."/>
            <person name="Teixeira S.M."/>
            <person name="Murta S.M."/>
            <person name="Sincero T.C."/>
            <person name="Mendes T.A."/>
            <person name="Urmenyi T.P."/>
            <person name="Silva V.G."/>
            <person name="da Rocha W.D."/>
            <person name="Andersson B."/>
            <person name="Romanha A.J."/>
            <person name="Steindel M."/>
            <person name="de Vasconcelos A.T."/>
            <person name="Grisard E.C."/>
        </authorList>
    </citation>
    <scope>NUCLEOTIDE SEQUENCE [LARGE SCALE GENOMIC DNA]</scope>
    <source>
        <strain evidence="12 13">SC58</strain>
    </source>
</reference>
<sequence length="526" mass="58831">MFPCFFSLLFYSIQRRNTYIPANTVCQSGTEMSPNDAMIARVCRTFSDAFAMDEATAKERGKKYWVSRVLGSGATGTVLCAKRTLDGESFAVKVVDMEGMSEADKNRAQAEVHCLLNCDFFSILRCHEDFAKKDLADEENLLMMALVLDYANAGDLRQEIKSRAKASRTFREHEAGLLFIQVLLALHHVHSRHMIHRDIKTANILLCSNGLVKLGDFGFSKMYSATVSGDVGKTFCGTPYYVAPEIWRRKPYSKKADLFSLGVLLYELLTLKRPFDGENMQEVMQKALAGKYEPLPTTISPEMTEVVSMLLSGDPHVRPSTSKLLNMPICKLFVSGLLEIVQTQSSFAGPLRETISMNIHDVKRSLKEEKRIAVRQMEESQSTAAASTTILEGATSMGSVGDLTLYEGIVRKQSGDVAWKRRYLCIRGALEEGERLDAGRVPRFKSLDLVLAVSKETMRQQCIATPFADLEDVFPVPSKYTGSNARHVFAVAFKTGKRLLFQARGDPERDEWMQKIQEALGIDDDN</sequence>
<dbReference type="AlphaFoldDB" id="A0A061J2M6"/>
<evidence type="ECO:0000313" key="13">
    <source>
        <dbReference type="Proteomes" id="UP000031737"/>
    </source>
</evidence>
<feature type="binding site" evidence="9">
    <location>
        <position position="93"/>
    </location>
    <ligand>
        <name>ATP</name>
        <dbReference type="ChEBI" id="CHEBI:30616"/>
    </ligand>
</feature>
<accession>A0A061J2M6</accession>
<dbReference type="InterPro" id="IPR001849">
    <property type="entry name" value="PH_domain"/>
</dbReference>
<keyword evidence="6 9" id="KW-0067">ATP-binding</keyword>
<proteinExistence type="predicted"/>
<comment type="catalytic activity">
    <reaction evidence="8">
        <text>L-seryl-[protein] + ATP = O-phospho-L-seryl-[protein] + ADP + H(+)</text>
        <dbReference type="Rhea" id="RHEA:17989"/>
        <dbReference type="Rhea" id="RHEA-COMP:9863"/>
        <dbReference type="Rhea" id="RHEA-COMP:11604"/>
        <dbReference type="ChEBI" id="CHEBI:15378"/>
        <dbReference type="ChEBI" id="CHEBI:29999"/>
        <dbReference type="ChEBI" id="CHEBI:30616"/>
        <dbReference type="ChEBI" id="CHEBI:83421"/>
        <dbReference type="ChEBI" id="CHEBI:456216"/>
        <dbReference type="EC" id="2.7.11.1"/>
    </reaction>
</comment>
<dbReference type="SMART" id="SM00220">
    <property type="entry name" value="S_TKc"/>
    <property type="match status" value="1"/>
</dbReference>
<evidence type="ECO:0000256" key="9">
    <source>
        <dbReference type="PROSITE-ProRule" id="PRU10141"/>
    </source>
</evidence>
<keyword evidence="4 9" id="KW-0547">Nucleotide-binding</keyword>
<dbReference type="PROSITE" id="PS50011">
    <property type="entry name" value="PROTEIN_KINASE_DOM"/>
    <property type="match status" value="1"/>
</dbReference>
<evidence type="ECO:0000259" key="11">
    <source>
        <dbReference type="PROSITE" id="PS50011"/>
    </source>
</evidence>
<evidence type="ECO:0000256" key="5">
    <source>
        <dbReference type="ARBA" id="ARBA00022777"/>
    </source>
</evidence>
<dbReference type="Pfam" id="PF00069">
    <property type="entry name" value="Pkinase"/>
    <property type="match status" value="1"/>
</dbReference>
<dbReference type="OrthoDB" id="257858at2759"/>
<dbReference type="InterPro" id="IPR051131">
    <property type="entry name" value="NEK_Ser/Thr_kinase_NIMA"/>
</dbReference>
<dbReference type="InterPro" id="IPR017441">
    <property type="entry name" value="Protein_kinase_ATP_BS"/>
</dbReference>
<dbReference type="PANTHER" id="PTHR44899">
    <property type="entry name" value="CAMK FAMILY PROTEIN KINASE"/>
    <property type="match status" value="1"/>
</dbReference>
<dbReference type="GO" id="GO:0005524">
    <property type="term" value="F:ATP binding"/>
    <property type="evidence" value="ECO:0007669"/>
    <property type="project" value="UniProtKB-UniRule"/>
</dbReference>
<evidence type="ECO:0000256" key="1">
    <source>
        <dbReference type="ARBA" id="ARBA00012513"/>
    </source>
</evidence>
<dbReference type="Pfam" id="PF00169">
    <property type="entry name" value="PH"/>
    <property type="match status" value="1"/>
</dbReference>
<keyword evidence="3" id="KW-0808">Transferase</keyword>